<accession>A0AAN6GFX9</accession>
<dbReference type="EMBL" id="JAPDMQ010000064">
    <property type="protein sequence ID" value="KAK0537203.1"/>
    <property type="molecule type" value="Genomic_DNA"/>
</dbReference>
<evidence type="ECO:0000313" key="2">
    <source>
        <dbReference type="EMBL" id="KAK0537203.1"/>
    </source>
</evidence>
<dbReference type="Proteomes" id="UP001176521">
    <property type="component" value="Unassembled WGS sequence"/>
</dbReference>
<protein>
    <submittedName>
        <fullName evidence="2">Uncharacterized protein</fullName>
    </submittedName>
</protein>
<feature type="compositionally biased region" description="Polar residues" evidence="1">
    <location>
        <begin position="12"/>
        <end position="30"/>
    </location>
</feature>
<keyword evidence="3" id="KW-1185">Reference proteome</keyword>
<comment type="caution">
    <text evidence="2">The sequence shown here is derived from an EMBL/GenBank/DDBJ whole genome shotgun (WGS) entry which is preliminary data.</text>
</comment>
<name>A0AAN6GFX9_9BASI</name>
<sequence length="277" mass="28963">MELKLEVTLCTTSTINQPQHARMGSSSSKPSGRKLAQTVASQVRPGAAPEAASTAAGRSTAAGSPPSAASRGSNAAAFQASQGGEGAGPKAYGYGKHSASETKTKEILEDAGDPTLLQNLQRLGPVAVEHPNSPLDGRNGHHNRMLDILAARAKDVEHEEGTITASASAAAQQGSTGASAAAVGTLRLSPSTIASLLDERKDCTSQEDLERLAVEYDVPIQLIEVLGRYVNTPSVSESMGRRERLARFQSDDSHDGPPLVYAVWTEPKMDAPKRLSG</sequence>
<evidence type="ECO:0000256" key="1">
    <source>
        <dbReference type="SAM" id="MobiDB-lite"/>
    </source>
</evidence>
<gene>
    <name evidence="2" type="ORF">OC842_001724</name>
</gene>
<dbReference type="AlphaFoldDB" id="A0AAN6GFX9"/>
<feature type="region of interest" description="Disordered" evidence="1">
    <location>
        <begin position="12"/>
        <end position="98"/>
    </location>
</feature>
<evidence type="ECO:0000313" key="3">
    <source>
        <dbReference type="Proteomes" id="UP001176521"/>
    </source>
</evidence>
<reference evidence="2" key="1">
    <citation type="journal article" date="2023" name="PhytoFront">
        <title>Draft Genome Resources of Seven Strains of Tilletia horrida, Causal Agent of Kernel Smut of Rice.</title>
        <authorList>
            <person name="Khanal S."/>
            <person name="Antony Babu S."/>
            <person name="Zhou X.G."/>
        </authorList>
    </citation>
    <scope>NUCLEOTIDE SEQUENCE</scope>
    <source>
        <strain evidence="2">TX3</strain>
    </source>
</reference>
<organism evidence="2 3">
    <name type="scientific">Tilletia horrida</name>
    <dbReference type="NCBI Taxonomy" id="155126"/>
    <lineage>
        <taxon>Eukaryota</taxon>
        <taxon>Fungi</taxon>
        <taxon>Dikarya</taxon>
        <taxon>Basidiomycota</taxon>
        <taxon>Ustilaginomycotina</taxon>
        <taxon>Exobasidiomycetes</taxon>
        <taxon>Tilletiales</taxon>
        <taxon>Tilletiaceae</taxon>
        <taxon>Tilletia</taxon>
    </lineage>
</organism>
<proteinExistence type="predicted"/>
<feature type="compositionally biased region" description="Low complexity" evidence="1">
    <location>
        <begin position="44"/>
        <end position="77"/>
    </location>
</feature>